<evidence type="ECO:0000313" key="3">
    <source>
        <dbReference type="Proteomes" id="UP000018040"/>
    </source>
</evidence>
<comment type="caution">
    <text evidence="2">The sequence shown here is derived from an EMBL/GenBank/DDBJ whole genome shotgun (WGS) entry which is preliminary data.</text>
</comment>
<dbReference type="PROSITE" id="PS50297">
    <property type="entry name" value="ANK_REP_REGION"/>
    <property type="match status" value="1"/>
</dbReference>
<sequence length="133" mass="14488">VLRKSAMMPLCRGDMDTVRALIPLQKGKKMARDTYINGLRISSGTALMMAAAHGQVEVVKLLLNREAGMQDEDGYTALMSAIINNDLECAGLLAKREGHMKTTCKWNGYPPGSTALSIAERRGHREIADALSK</sequence>
<dbReference type="PANTHER" id="PTHR24120:SF4">
    <property type="entry name" value="GH07239P"/>
    <property type="match status" value="1"/>
</dbReference>
<dbReference type="VEuPathDB" id="GiardiaDB:QR46_4779"/>
<dbReference type="PANTHER" id="PTHR24120">
    <property type="entry name" value="GH07239P"/>
    <property type="match status" value="1"/>
</dbReference>
<dbReference type="Gene3D" id="1.25.40.20">
    <property type="entry name" value="Ankyrin repeat-containing domain"/>
    <property type="match status" value="2"/>
</dbReference>
<reference evidence="2 3" key="2">
    <citation type="journal article" date="2013" name="Genome Biol. Evol.">
        <title>Genome sequencing of Giardia lamblia genotypes A2 and B isolates (DH and GS) and comparative analysis with the genomes of genotypes A1 and E (WB and Pig).</title>
        <authorList>
            <person name="Adam R.D."/>
            <person name="Dahlstrom E.W."/>
            <person name="Martens C.A."/>
            <person name="Bruno D.P."/>
            <person name="Barbian K.D."/>
            <person name="Ricklefs S.M."/>
            <person name="Hernandez M.M."/>
            <person name="Narla N.P."/>
            <person name="Patel R.B."/>
            <person name="Porcella S.F."/>
            <person name="Nash T.E."/>
        </authorList>
    </citation>
    <scope>NUCLEOTIDE SEQUENCE [LARGE SCALE GENOMIC DNA]</scope>
    <source>
        <strain evidence="2 3">GS</strain>
    </source>
</reference>
<reference evidence="3" key="1">
    <citation type="submission" date="2012-02" db="EMBL/GenBank/DDBJ databases">
        <title>Genome sequencing of Giardia lamblia Genotypes A2 and B isolates (DH and GS) and comparative analysis with the genomes of Genotypes A1 and E (WB and Pig).</title>
        <authorList>
            <person name="Adam R."/>
            <person name="Dahlstrom E."/>
            <person name="Martens C."/>
            <person name="Bruno D."/>
            <person name="Barbian K."/>
            <person name="Porcella S.F."/>
            <person name="Nash T."/>
        </authorList>
    </citation>
    <scope>NUCLEOTIDE SEQUENCE</scope>
    <source>
        <strain evidence="3">GS</strain>
    </source>
</reference>
<accession>V6TZY9</accession>
<evidence type="ECO:0000256" key="1">
    <source>
        <dbReference type="PROSITE-ProRule" id="PRU00023"/>
    </source>
</evidence>
<gene>
    <name evidence="2" type="ORF">GSB_152770</name>
</gene>
<proteinExistence type="predicted"/>
<organism evidence="2 3">
    <name type="scientific">Giardia intestinalis</name>
    <name type="common">Giardia lamblia</name>
    <dbReference type="NCBI Taxonomy" id="5741"/>
    <lineage>
        <taxon>Eukaryota</taxon>
        <taxon>Metamonada</taxon>
        <taxon>Diplomonadida</taxon>
        <taxon>Hexamitidae</taxon>
        <taxon>Giardiinae</taxon>
        <taxon>Giardia</taxon>
    </lineage>
</organism>
<dbReference type="Pfam" id="PF12796">
    <property type="entry name" value="Ank_2"/>
    <property type="match status" value="1"/>
</dbReference>
<dbReference type="AlphaFoldDB" id="V6TZY9"/>
<evidence type="ECO:0000313" key="2">
    <source>
        <dbReference type="EMBL" id="ESU42580.1"/>
    </source>
</evidence>
<dbReference type="OrthoDB" id="194358at2759"/>
<dbReference type="Proteomes" id="UP000018040">
    <property type="component" value="Unassembled WGS sequence"/>
</dbReference>
<dbReference type="SUPFAM" id="SSF48403">
    <property type="entry name" value="Ankyrin repeat"/>
    <property type="match status" value="1"/>
</dbReference>
<dbReference type="PROSITE" id="PS50088">
    <property type="entry name" value="ANK_REPEAT"/>
    <property type="match status" value="1"/>
</dbReference>
<keyword evidence="1" id="KW-0040">ANK repeat</keyword>
<name>V6TZY9_GIAIN</name>
<protein>
    <submittedName>
        <fullName evidence="2">T-complex protein 1, alpha subunit</fullName>
    </submittedName>
</protein>
<feature type="non-terminal residue" evidence="2">
    <location>
        <position position="1"/>
    </location>
</feature>
<dbReference type="EMBL" id="AHHH01000077">
    <property type="protein sequence ID" value="ESU42580.1"/>
    <property type="molecule type" value="Genomic_DNA"/>
</dbReference>
<dbReference type="InterPro" id="IPR036770">
    <property type="entry name" value="Ankyrin_rpt-contain_sf"/>
</dbReference>
<feature type="repeat" description="ANK" evidence="1">
    <location>
        <begin position="42"/>
        <end position="74"/>
    </location>
</feature>
<dbReference type="InterPro" id="IPR002110">
    <property type="entry name" value="Ankyrin_rpt"/>
</dbReference>
<dbReference type="SMART" id="SM00248">
    <property type="entry name" value="ANK"/>
    <property type="match status" value="2"/>
</dbReference>